<dbReference type="AlphaFoldDB" id="Q6F6Y8"/>
<dbReference type="HOGENOM" id="CLU_1486010_0_0_6"/>
<dbReference type="InterPro" id="IPR036770">
    <property type="entry name" value="Ankyrin_rpt-contain_sf"/>
</dbReference>
<dbReference type="EMBL" id="CR543861">
    <property type="protein sequence ID" value="CAG70177.1"/>
    <property type="molecule type" value="Genomic_DNA"/>
</dbReference>
<gene>
    <name evidence="1" type="ordered locus">ACIAD3534</name>
</gene>
<sequence>MCEMLMLTDQQKAFVQAIEALDLEQVRTLLASGLDPNFMDLEKGPPISIMCDGLFQWWETVCEAYEAGQPLSKQEKAQLLQVHLDILEELIQAKANLHLWDAEELYGPLWDAASSACVPVVQRLLDENVDPNTRDEEGLTILSSISDLFFDCDFDAIDWSESLEEEKQTLQLLRSRGAKMSKELT</sequence>
<dbReference type="Proteomes" id="UP000000430">
    <property type="component" value="Chromosome"/>
</dbReference>
<dbReference type="eggNOG" id="COG0666">
    <property type="taxonomic scope" value="Bacteria"/>
</dbReference>
<proteinExistence type="predicted"/>
<evidence type="ECO:0000313" key="2">
    <source>
        <dbReference type="Proteomes" id="UP000000430"/>
    </source>
</evidence>
<name>Q6F6Y8_ACIAD</name>
<dbReference type="KEGG" id="aci:ACIAD3534"/>
<dbReference type="STRING" id="202950.GCA_001485005_01679"/>
<organism evidence="1 2">
    <name type="scientific">Acinetobacter baylyi (strain ATCC 33305 / BD413 / ADP1)</name>
    <dbReference type="NCBI Taxonomy" id="62977"/>
    <lineage>
        <taxon>Bacteria</taxon>
        <taxon>Pseudomonadati</taxon>
        <taxon>Pseudomonadota</taxon>
        <taxon>Gammaproteobacteria</taxon>
        <taxon>Moraxellales</taxon>
        <taxon>Moraxellaceae</taxon>
        <taxon>Acinetobacter</taxon>
    </lineage>
</organism>
<reference evidence="1 2" key="1">
    <citation type="journal article" date="2004" name="Nucleic Acids Res.">
        <title>Unique features revealed by the genome sequence of Acinetobacter sp. ADP1, a versatile and naturally transformation competent bacterium.</title>
        <authorList>
            <person name="Barbe V."/>
            <person name="Vallenet D."/>
            <person name="Fonknechten N."/>
            <person name="Kreimeyer A."/>
            <person name="Oztas S."/>
            <person name="Labarre L."/>
            <person name="Cruveiller S."/>
            <person name="Robert C."/>
            <person name="Duprat S."/>
            <person name="Wincker P."/>
            <person name="Ornston L.N."/>
            <person name="Weissenbach J."/>
            <person name="Marliere P."/>
            <person name="Cohen G.N."/>
            <person name="Medigue C."/>
        </authorList>
    </citation>
    <scope>NUCLEOTIDE SEQUENCE [LARGE SCALE GENOMIC DNA]</scope>
    <source>
        <strain evidence="2">ATCC 33305 / BD413 / ADP1</strain>
    </source>
</reference>
<protein>
    <submittedName>
        <fullName evidence="1">Uncharacterized protein</fullName>
    </submittedName>
</protein>
<dbReference type="SUPFAM" id="SSF48403">
    <property type="entry name" value="Ankyrin repeat"/>
    <property type="match status" value="1"/>
</dbReference>
<dbReference type="Gene3D" id="1.25.40.20">
    <property type="entry name" value="Ankyrin repeat-containing domain"/>
    <property type="match status" value="1"/>
</dbReference>
<evidence type="ECO:0000313" key="1">
    <source>
        <dbReference type="EMBL" id="CAG70177.1"/>
    </source>
</evidence>
<accession>Q6F6Y8</accession>